<dbReference type="AlphaFoldDB" id="A0AAV4EIB7"/>
<feature type="compositionally biased region" description="Acidic residues" evidence="1">
    <location>
        <begin position="129"/>
        <end position="140"/>
    </location>
</feature>
<reference evidence="3 4" key="1">
    <citation type="journal article" date="2021" name="Elife">
        <title>Chloroplast acquisition without the gene transfer in kleptoplastic sea slugs, Plakobranchus ocellatus.</title>
        <authorList>
            <person name="Maeda T."/>
            <person name="Takahashi S."/>
            <person name="Yoshida T."/>
            <person name="Shimamura S."/>
            <person name="Takaki Y."/>
            <person name="Nagai Y."/>
            <person name="Toyoda A."/>
            <person name="Suzuki Y."/>
            <person name="Arimoto A."/>
            <person name="Ishii H."/>
            <person name="Satoh N."/>
            <person name="Nishiyama T."/>
            <person name="Hasebe M."/>
            <person name="Maruyama T."/>
            <person name="Minagawa J."/>
            <person name="Obokata J."/>
            <person name="Shigenobu S."/>
        </authorList>
    </citation>
    <scope>NUCLEOTIDE SEQUENCE [LARGE SCALE GENOMIC DNA]</scope>
</reference>
<keyword evidence="2" id="KW-1133">Transmembrane helix</keyword>
<accession>A0AAV4EIB7</accession>
<evidence type="ECO:0000313" key="3">
    <source>
        <dbReference type="EMBL" id="GFR60481.1"/>
    </source>
</evidence>
<protein>
    <submittedName>
        <fullName evidence="3">Mucin-19-like isoform X3</fullName>
    </submittedName>
</protein>
<evidence type="ECO:0000256" key="1">
    <source>
        <dbReference type="SAM" id="MobiDB-lite"/>
    </source>
</evidence>
<dbReference type="Proteomes" id="UP000762676">
    <property type="component" value="Unassembled WGS sequence"/>
</dbReference>
<feature type="region of interest" description="Disordered" evidence="1">
    <location>
        <begin position="127"/>
        <end position="151"/>
    </location>
</feature>
<proteinExistence type="predicted"/>
<feature type="non-terminal residue" evidence="3">
    <location>
        <position position="175"/>
    </location>
</feature>
<feature type="transmembrane region" description="Helical" evidence="2">
    <location>
        <begin position="91"/>
        <end position="116"/>
    </location>
</feature>
<sequence length="175" mass="18688">MACSWVPILQIISATRQSGDPTNVDIVHVVEENGQLLTGGQATEQLNLLSDQELAIQLGHVVGFPAKPYVQEEVTTSAPKTEDESSNTKTLIIIGSVVGATIFGIVLIIVLCICCWGNKCCCKRKSADYEDDDDDDDEEGGTVRIGTAGKQRARGGKVVISDIVQEVKVIDGDGK</sequence>
<dbReference type="PANTHER" id="PTHR21590:SF6">
    <property type="entry name" value="SEA DOMAIN-CONTAINING PROTEIN"/>
    <property type="match status" value="1"/>
</dbReference>
<keyword evidence="2" id="KW-0472">Membrane</keyword>
<comment type="caution">
    <text evidence="3">The sequence shown here is derived from an EMBL/GenBank/DDBJ whole genome shotgun (WGS) entry which is preliminary data.</text>
</comment>
<name>A0AAV4EIB7_9GAST</name>
<keyword evidence="2" id="KW-0812">Transmembrane</keyword>
<organism evidence="3 4">
    <name type="scientific">Elysia marginata</name>
    <dbReference type="NCBI Taxonomy" id="1093978"/>
    <lineage>
        <taxon>Eukaryota</taxon>
        <taxon>Metazoa</taxon>
        <taxon>Spiralia</taxon>
        <taxon>Lophotrochozoa</taxon>
        <taxon>Mollusca</taxon>
        <taxon>Gastropoda</taxon>
        <taxon>Heterobranchia</taxon>
        <taxon>Euthyneura</taxon>
        <taxon>Panpulmonata</taxon>
        <taxon>Sacoglossa</taxon>
        <taxon>Placobranchoidea</taxon>
        <taxon>Plakobranchidae</taxon>
        <taxon>Elysia</taxon>
    </lineage>
</organism>
<dbReference type="EMBL" id="BMAT01003678">
    <property type="protein sequence ID" value="GFR60481.1"/>
    <property type="molecule type" value="Genomic_DNA"/>
</dbReference>
<evidence type="ECO:0000313" key="4">
    <source>
        <dbReference type="Proteomes" id="UP000762676"/>
    </source>
</evidence>
<dbReference type="InterPro" id="IPR024606">
    <property type="entry name" value="KIAA1549"/>
</dbReference>
<keyword evidence="4" id="KW-1185">Reference proteome</keyword>
<evidence type="ECO:0000256" key="2">
    <source>
        <dbReference type="SAM" id="Phobius"/>
    </source>
</evidence>
<dbReference type="Pfam" id="PF12877">
    <property type="entry name" value="KIAA1549"/>
    <property type="match status" value="1"/>
</dbReference>
<gene>
    <name evidence="3" type="ORF">ElyMa_001823500</name>
</gene>
<dbReference type="PANTHER" id="PTHR21590">
    <property type="entry name" value="SEA DOMAIN-CONTAINING PROTEIN"/>
    <property type="match status" value="1"/>
</dbReference>